<keyword evidence="4" id="KW-0418">Kinase</keyword>
<proteinExistence type="predicted"/>
<evidence type="ECO:0000256" key="2">
    <source>
        <dbReference type="SAM" id="Phobius"/>
    </source>
</evidence>
<feature type="transmembrane region" description="Helical" evidence="2">
    <location>
        <begin position="21"/>
        <end position="43"/>
    </location>
</feature>
<dbReference type="SMART" id="SM00740">
    <property type="entry name" value="PASTA"/>
    <property type="match status" value="1"/>
</dbReference>
<dbReference type="PROSITE" id="PS51178">
    <property type="entry name" value="PASTA"/>
    <property type="match status" value="1"/>
</dbReference>
<dbReference type="EMBL" id="CACVAQ010000138">
    <property type="protein sequence ID" value="CAA6807946.1"/>
    <property type="molecule type" value="Genomic_DNA"/>
</dbReference>
<feature type="region of interest" description="Disordered" evidence="1">
    <location>
        <begin position="277"/>
        <end position="308"/>
    </location>
</feature>
<evidence type="ECO:0000313" key="4">
    <source>
        <dbReference type="EMBL" id="CAA6807946.1"/>
    </source>
</evidence>
<keyword evidence="4" id="KW-0808">Transferase</keyword>
<accession>A0A6S6SDB2</accession>
<dbReference type="Pfam" id="PF03793">
    <property type="entry name" value="PASTA"/>
    <property type="match status" value="1"/>
</dbReference>
<keyword evidence="2" id="KW-0812">Transmembrane</keyword>
<keyword evidence="2" id="KW-0472">Membrane</keyword>
<organism evidence="4">
    <name type="scientific">uncultured Aureispira sp</name>
    <dbReference type="NCBI Taxonomy" id="1331704"/>
    <lineage>
        <taxon>Bacteria</taxon>
        <taxon>Pseudomonadati</taxon>
        <taxon>Bacteroidota</taxon>
        <taxon>Saprospiria</taxon>
        <taxon>Saprospirales</taxon>
        <taxon>Saprospiraceae</taxon>
        <taxon>Aureispira</taxon>
        <taxon>environmental samples</taxon>
    </lineage>
</organism>
<reference evidence="4" key="1">
    <citation type="submission" date="2020-01" db="EMBL/GenBank/DDBJ databases">
        <authorList>
            <person name="Meier V. D."/>
            <person name="Meier V D."/>
        </authorList>
    </citation>
    <scope>NUCLEOTIDE SEQUENCE</scope>
    <source>
        <strain evidence="4">HLG_WM_MAG_10</strain>
    </source>
</reference>
<keyword evidence="2" id="KW-1133">Transmembrane helix</keyword>
<protein>
    <submittedName>
        <fullName evidence="4">Serine/threonine protein kinase</fullName>
    </submittedName>
</protein>
<dbReference type="Gene3D" id="3.30.10.20">
    <property type="match status" value="2"/>
</dbReference>
<feature type="compositionally biased region" description="Acidic residues" evidence="1">
    <location>
        <begin position="283"/>
        <end position="308"/>
    </location>
</feature>
<gene>
    <name evidence="4" type="ORF">HELGO_WM13370</name>
</gene>
<name>A0A6S6SDB2_9BACT</name>
<keyword evidence="4" id="KW-0723">Serine/threonine-protein kinase</keyword>
<dbReference type="InterPro" id="IPR005543">
    <property type="entry name" value="PASTA_dom"/>
</dbReference>
<feature type="domain" description="PASTA" evidence="3">
    <location>
        <begin position="47"/>
        <end position="113"/>
    </location>
</feature>
<evidence type="ECO:0000259" key="3">
    <source>
        <dbReference type="PROSITE" id="PS51178"/>
    </source>
</evidence>
<dbReference type="AlphaFoldDB" id="A0A6S6SDB2"/>
<dbReference type="GO" id="GO:0004674">
    <property type="term" value="F:protein serine/threonine kinase activity"/>
    <property type="evidence" value="ECO:0007669"/>
    <property type="project" value="UniProtKB-KW"/>
</dbReference>
<sequence>MSKTRTFFSDLWYLRKTIFTNIVGVIVLTFVSIYLLMWILSFYTLHGESVEVPDLVNMKLNEAEKLLATRKLDFVVTDSICKGAGIGGLIKEQNPRPSFRVKESRKIYLTITRHSDCTVNLYYNQLIGRPREYVVRQLQRSNLKVGKLTYRPGGKAENTIIEAYVNGVPLFIEADPNANEKPPTEAKKIPQNSVIDLVLLEGVDALPQYIPNLICDTYGVAEFTIKGSQFNLGTVHTLGVVNDTLAAWVWKQSPSAGKNATMGSGIDVWLMSEFPEGCKEEDPLPIDGDDNDNGDDEEAVPEEEQIEG</sequence>
<dbReference type="SUPFAM" id="SSF54184">
    <property type="entry name" value="Penicillin-binding protein 2x (pbp-2x), c-terminal domain"/>
    <property type="match status" value="1"/>
</dbReference>
<evidence type="ECO:0000256" key="1">
    <source>
        <dbReference type="SAM" id="MobiDB-lite"/>
    </source>
</evidence>